<dbReference type="SUPFAM" id="SSF53041">
    <property type="entry name" value="Resolvase-like"/>
    <property type="match status" value="1"/>
</dbReference>
<dbReference type="Proteomes" id="UP000325289">
    <property type="component" value="Unassembled WGS sequence"/>
</dbReference>
<accession>A0A1I2CNU3</accession>
<dbReference type="Pfam" id="PF00239">
    <property type="entry name" value="Resolvase"/>
    <property type="match status" value="1"/>
</dbReference>
<reference evidence="2 3" key="1">
    <citation type="submission" date="2016-10" db="EMBL/GenBank/DDBJ databases">
        <authorList>
            <person name="Varghese N."/>
            <person name="Submissions S."/>
        </authorList>
    </citation>
    <scope>NUCLEOTIDE SEQUENCE [LARGE SCALE GENOMIC DNA]</scope>
    <source>
        <strain evidence="3">YIM D21,KCTC 23444,ACCC 10710</strain>
    </source>
</reference>
<organism evidence="2 3">
    <name type="scientific">Roseivivax sediminis</name>
    <dbReference type="NCBI Taxonomy" id="936889"/>
    <lineage>
        <taxon>Bacteria</taxon>
        <taxon>Pseudomonadati</taxon>
        <taxon>Pseudomonadota</taxon>
        <taxon>Alphaproteobacteria</taxon>
        <taxon>Rhodobacterales</taxon>
        <taxon>Roseobacteraceae</taxon>
        <taxon>Roseivivax</taxon>
    </lineage>
</organism>
<dbReference type="InterPro" id="IPR036162">
    <property type="entry name" value="Resolvase-like_N_sf"/>
</dbReference>
<dbReference type="Gene3D" id="3.40.50.1390">
    <property type="entry name" value="Resolvase, N-terminal catalytic domain"/>
    <property type="match status" value="1"/>
</dbReference>
<evidence type="ECO:0000313" key="3">
    <source>
        <dbReference type="Proteomes" id="UP000325289"/>
    </source>
</evidence>
<name>A0A1I2CNU3_9RHOB</name>
<dbReference type="AlphaFoldDB" id="A0A1I2CNU3"/>
<evidence type="ECO:0000259" key="1">
    <source>
        <dbReference type="Pfam" id="PF00239"/>
    </source>
</evidence>
<keyword evidence="3" id="KW-1185">Reference proteome</keyword>
<protein>
    <submittedName>
        <fullName evidence="2">Site-specific DNA recombinase</fullName>
    </submittedName>
</protein>
<dbReference type="InterPro" id="IPR006119">
    <property type="entry name" value="Resolv_N"/>
</dbReference>
<gene>
    <name evidence="2" type="ORF">SAMN04515678_1145</name>
</gene>
<dbReference type="GO" id="GO:0003677">
    <property type="term" value="F:DNA binding"/>
    <property type="evidence" value="ECO:0007669"/>
    <property type="project" value="InterPro"/>
</dbReference>
<dbReference type="EMBL" id="FOMS01000014">
    <property type="protein sequence ID" value="SFE69453.1"/>
    <property type="molecule type" value="Genomic_DNA"/>
</dbReference>
<sequence length="206" mass="23396">MEVIDVTIDKMSAYGPGSENRPGLQKAIRVAQTQNAAILVLRVDRLSRWLPTVAYLHDRGIRVYAVDLGYVGRTRLREEVLKAQAESDAKSKAQVASQALVRLREAKKRRGRLSREQQRRGVTSNLVRRDRNIRLAAEHFNRLPDARSMTHKERAASLNMAGILLLTSIRTGMSVTWDRNSMRKRWPQIQDEIARLSGDDPYTPGP</sequence>
<proteinExistence type="predicted"/>
<evidence type="ECO:0000313" key="2">
    <source>
        <dbReference type="EMBL" id="SFE69453.1"/>
    </source>
</evidence>
<feature type="domain" description="Resolvase/invertase-type recombinase catalytic" evidence="1">
    <location>
        <begin position="3"/>
        <end position="112"/>
    </location>
</feature>
<dbReference type="GO" id="GO:0000150">
    <property type="term" value="F:DNA strand exchange activity"/>
    <property type="evidence" value="ECO:0007669"/>
    <property type="project" value="InterPro"/>
</dbReference>